<evidence type="ECO:0000259" key="3">
    <source>
        <dbReference type="PROSITE" id="PS51722"/>
    </source>
</evidence>
<dbReference type="AlphaFoldDB" id="X1EZ08"/>
<dbReference type="InterPro" id="IPR027417">
    <property type="entry name" value="P-loop_NTPase"/>
</dbReference>
<evidence type="ECO:0000313" key="4">
    <source>
        <dbReference type="EMBL" id="GAH25545.1"/>
    </source>
</evidence>
<dbReference type="SUPFAM" id="SSF52540">
    <property type="entry name" value="P-loop containing nucleoside triphosphate hydrolases"/>
    <property type="match status" value="1"/>
</dbReference>
<evidence type="ECO:0000256" key="1">
    <source>
        <dbReference type="ARBA" id="ARBA00022741"/>
    </source>
</evidence>
<protein>
    <recommendedName>
        <fullName evidence="3">Tr-type G domain-containing protein</fullName>
    </recommendedName>
</protein>
<dbReference type="Pfam" id="PF00009">
    <property type="entry name" value="GTP_EFTU"/>
    <property type="match status" value="1"/>
</dbReference>
<feature type="non-terminal residue" evidence="4">
    <location>
        <position position="71"/>
    </location>
</feature>
<dbReference type="Gene3D" id="3.40.50.300">
    <property type="entry name" value="P-loop containing nucleotide triphosphate hydrolases"/>
    <property type="match status" value="1"/>
</dbReference>
<reference evidence="4" key="1">
    <citation type="journal article" date="2014" name="Front. Microbiol.">
        <title>High frequency of phylogenetically diverse reductive dehalogenase-homologous genes in deep subseafloor sedimentary metagenomes.</title>
        <authorList>
            <person name="Kawai M."/>
            <person name="Futagami T."/>
            <person name="Toyoda A."/>
            <person name="Takaki Y."/>
            <person name="Nishi S."/>
            <person name="Hori S."/>
            <person name="Arai W."/>
            <person name="Tsubouchi T."/>
            <person name="Morono Y."/>
            <person name="Uchiyama I."/>
            <person name="Ito T."/>
            <person name="Fujiyama A."/>
            <person name="Inagaki F."/>
            <person name="Takami H."/>
        </authorList>
    </citation>
    <scope>NUCLEOTIDE SEQUENCE</scope>
    <source>
        <strain evidence="4">Expedition CK06-06</strain>
    </source>
</reference>
<gene>
    <name evidence="4" type="ORF">S03H2_09666</name>
</gene>
<dbReference type="GO" id="GO:0003924">
    <property type="term" value="F:GTPase activity"/>
    <property type="evidence" value="ECO:0007669"/>
    <property type="project" value="InterPro"/>
</dbReference>
<proteinExistence type="predicted"/>
<dbReference type="EMBL" id="BARU01004990">
    <property type="protein sequence ID" value="GAH25545.1"/>
    <property type="molecule type" value="Genomic_DNA"/>
</dbReference>
<dbReference type="GO" id="GO:0032790">
    <property type="term" value="P:ribosome disassembly"/>
    <property type="evidence" value="ECO:0007669"/>
    <property type="project" value="TreeGrafter"/>
</dbReference>
<keyword evidence="2" id="KW-0342">GTP-binding</keyword>
<evidence type="ECO:0000256" key="2">
    <source>
        <dbReference type="ARBA" id="ARBA00023134"/>
    </source>
</evidence>
<accession>X1EZ08</accession>
<sequence>MTKYDINKVRNIALVGHGDSGKTSLTEALLYDSGMITRLGNIKQGNTTTDYDPREIKKEITINSSLAYLDW</sequence>
<dbReference type="PANTHER" id="PTHR43261">
    <property type="entry name" value="TRANSLATION ELONGATION FACTOR G-RELATED"/>
    <property type="match status" value="1"/>
</dbReference>
<dbReference type="InterPro" id="IPR000795">
    <property type="entry name" value="T_Tr_GTP-bd_dom"/>
</dbReference>
<organism evidence="4">
    <name type="scientific">marine sediment metagenome</name>
    <dbReference type="NCBI Taxonomy" id="412755"/>
    <lineage>
        <taxon>unclassified sequences</taxon>
        <taxon>metagenomes</taxon>
        <taxon>ecological metagenomes</taxon>
    </lineage>
</organism>
<keyword evidence="1" id="KW-0547">Nucleotide-binding</keyword>
<dbReference type="PROSITE" id="PS51722">
    <property type="entry name" value="G_TR_2"/>
    <property type="match status" value="1"/>
</dbReference>
<dbReference type="GO" id="GO:0005525">
    <property type="term" value="F:GTP binding"/>
    <property type="evidence" value="ECO:0007669"/>
    <property type="project" value="UniProtKB-KW"/>
</dbReference>
<dbReference type="PANTHER" id="PTHR43261:SF7">
    <property type="entry name" value="ELONGATION FACTOR G-LIKE PROTEIN"/>
    <property type="match status" value="1"/>
</dbReference>
<comment type="caution">
    <text evidence="4">The sequence shown here is derived from an EMBL/GenBank/DDBJ whole genome shotgun (WGS) entry which is preliminary data.</text>
</comment>
<feature type="domain" description="Tr-type G" evidence="3">
    <location>
        <begin position="7"/>
        <end position="71"/>
    </location>
</feature>
<name>X1EZ08_9ZZZZ</name>